<dbReference type="GO" id="GO:0016853">
    <property type="term" value="F:isomerase activity"/>
    <property type="evidence" value="ECO:0007669"/>
    <property type="project" value="UniProtKB-ARBA"/>
</dbReference>
<gene>
    <name evidence="5" type="ORF">JGI4_00716</name>
    <name evidence="4" type="ORF">JGI8_01602</name>
</gene>
<dbReference type="STRING" id="1633631.GCA_001442925_00716"/>
<protein>
    <submittedName>
        <fullName evidence="5">2-keto-4-pentenoate hydratase/2-oxohepta-3-ene-1,7-dioic acid hydratase (Catechol pathway)</fullName>
    </submittedName>
</protein>
<dbReference type="InterPro" id="IPR011234">
    <property type="entry name" value="Fumarylacetoacetase-like_C"/>
</dbReference>
<dbReference type="SUPFAM" id="SSF56529">
    <property type="entry name" value="FAH"/>
    <property type="match status" value="1"/>
</dbReference>
<keyword evidence="7" id="KW-1185">Reference proteome</keyword>
<accession>A0A0P1L6J2</accession>
<keyword evidence="2" id="KW-0479">Metal-binding</keyword>
<dbReference type="AlphaFoldDB" id="A0A0P1MAX5"/>
<dbReference type="RefSeq" id="WP_234697331.1">
    <property type="nucleotide sequence ID" value="NZ_CZVI01000026.1"/>
</dbReference>
<accession>A0A0N7MR10</accession>
<feature type="domain" description="Fumarylacetoacetase-like C-terminal" evidence="3">
    <location>
        <begin position="97"/>
        <end position="299"/>
    </location>
</feature>
<dbReference type="Proteomes" id="UP000182011">
    <property type="component" value="Unassembled WGS sequence"/>
</dbReference>
<evidence type="ECO:0000256" key="1">
    <source>
        <dbReference type="ARBA" id="ARBA00010211"/>
    </source>
</evidence>
<evidence type="ECO:0000313" key="5">
    <source>
        <dbReference type="EMBL" id="CUU03180.1"/>
    </source>
</evidence>
<dbReference type="PANTHER" id="PTHR11820">
    <property type="entry name" value="ACYLPYRUVASE"/>
    <property type="match status" value="1"/>
</dbReference>
<accession>A0A0P1P4X2</accession>
<accession>A0A0P1MZG3</accession>
<evidence type="ECO:0000259" key="3">
    <source>
        <dbReference type="Pfam" id="PF01557"/>
    </source>
</evidence>
<evidence type="ECO:0000256" key="2">
    <source>
        <dbReference type="ARBA" id="ARBA00022723"/>
    </source>
</evidence>
<evidence type="ECO:0000313" key="6">
    <source>
        <dbReference type="Proteomes" id="UP000182011"/>
    </source>
</evidence>
<accession>A0A0S4MW11</accession>
<dbReference type="PANTHER" id="PTHR11820:SF7">
    <property type="entry name" value="ACYLPYRUVASE FAHD1, MITOCHONDRIAL"/>
    <property type="match status" value="1"/>
</dbReference>
<accession>A0A0P1MAX5</accession>
<accession>A0A0P1LSK5</accession>
<dbReference type="Pfam" id="PF01557">
    <property type="entry name" value="FAA_hydrolase"/>
    <property type="match status" value="1"/>
</dbReference>
<accession>A0A0P1LMG2</accession>
<sequence>MKILSLRTEKENFIGIIYDESGRILNLTDALPLYQKLKNKIDDFPYIKTVTELFREQLFNIDLFKRVIDFVEKHNLMEYLFVKESVRYNAPVEFPPKFICLGRNYEEHAREFGSPAPVEEPIIFAKSSTAVVGHLETIYIPTDIGRIDHEVELAVVIGKKGKRIKKENAWSYIAGYTIVVDVTARELQRKDIQAQHPWFRSKSLDYFAPMGPWIVTADEIQTPVELDLKLWVNDELRQNSNTRNMIFDIPSIVESISKYITLYPGDVISTGTPEGVGPIKPGDKITAWIQGIGELVNYVEAEVD</sequence>
<accession>A0A0P1MJA1</accession>
<dbReference type="GO" id="GO:0019752">
    <property type="term" value="P:carboxylic acid metabolic process"/>
    <property type="evidence" value="ECO:0007669"/>
    <property type="project" value="UniProtKB-ARBA"/>
</dbReference>
<comment type="similarity">
    <text evidence="1">Belongs to the FAH family.</text>
</comment>
<dbReference type="Gene3D" id="3.90.850.10">
    <property type="entry name" value="Fumarylacetoacetase-like, C-terminal domain"/>
    <property type="match status" value="1"/>
</dbReference>
<dbReference type="GO" id="GO:0018773">
    <property type="term" value="F:acetylpyruvate hydrolase activity"/>
    <property type="evidence" value="ECO:0007669"/>
    <property type="project" value="TreeGrafter"/>
</dbReference>
<reference evidence="4 7" key="1">
    <citation type="submission" date="2015-11" db="EMBL/GenBank/DDBJ databases">
        <authorList>
            <person name="Varghese N."/>
        </authorList>
    </citation>
    <scope>NUCLEOTIDE SEQUENCE [LARGE SCALE GENOMIC DNA]</scope>
    <source>
        <strain evidence="4 7">JGI-8</strain>
    </source>
</reference>
<dbReference type="Proteomes" id="UP000182200">
    <property type="component" value="Unassembled WGS sequence"/>
</dbReference>
<dbReference type="GO" id="GO:0046872">
    <property type="term" value="F:metal ion binding"/>
    <property type="evidence" value="ECO:0007669"/>
    <property type="project" value="UniProtKB-KW"/>
</dbReference>
<accession>A0A0P1L827</accession>
<dbReference type="EMBL" id="CZVI01000026">
    <property type="protein sequence ID" value="CUS91903.1"/>
    <property type="molecule type" value="Genomic_DNA"/>
</dbReference>
<name>A0A0P1MAX5_9BACT</name>
<evidence type="ECO:0000313" key="4">
    <source>
        <dbReference type="EMBL" id="CUS91903.1"/>
    </source>
</evidence>
<proteinExistence type="inferred from homology"/>
<organism evidence="5 6">
    <name type="scientific">Candidatus Kryptonium thompsonii</name>
    <dbReference type="NCBI Taxonomy" id="1633631"/>
    <lineage>
        <taxon>Bacteria</taxon>
        <taxon>Pseudomonadati</taxon>
        <taxon>Candidatus Kryptoniota</taxon>
        <taxon>Candidatus Kryptonium</taxon>
    </lineage>
</organism>
<reference evidence="5 6" key="2">
    <citation type="submission" date="2015-11" db="EMBL/GenBank/DDBJ databases">
        <authorList>
            <person name="Zhang Y."/>
            <person name="Guo Z."/>
        </authorList>
    </citation>
    <scope>NUCLEOTIDE SEQUENCE [LARGE SCALE GENOMIC DNA]</scope>
    <source>
        <strain evidence="5">JGI-4</strain>
    </source>
</reference>
<dbReference type="EMBL" id="FAOP01000003">
    <property type="protein sequence ID" value="CUU03180.1"/>
    <property type="molecule type" value="Genomic_DNA"/>
</dbReference>
<dbReference type="FunFam" id="3.90.850.10:FF:000002">
    <property type="entry name" value="2-hydroxyhepta-2,4-diene-1,7-dioate isomerase"/>
    <property type="match status" value="1"/>
</dbReference>
<evidence type="ECO:0000313" key="7">
    <source>
        <dbReference type="Proteomes" id="UP000182200"/>
    </source>
</evidence>
<dbReference type="InterPro" id="IPR036663">
    <property type="entry name" value="Fumarylacetoacetase_C_sf"/>
</dbReference>